<proteinExistence type="predicted"/>
<dbReference type="EMBL" id="AVPK01000001">
    <property type="protein sequence ID" value="KGN39632.1"/>
    <property type="molecule type" value="Genomic_DNA"/>
</dbReference>
<accession>A0A0A0JU80</accession>
<organism evidence="1 2">
    <name type="scientific">Knoellia subterranea KCTC 19937</name>
    <dbReference type="NCBI Taxonomy" id="1385521"/>
    <lineage>
        <taxon>Bacteria</taxon>
        <taxon>Bacillati</taxon>
        <taxon>Actinomycetota</taxon>
        <taxon>Actinomycetes</taxon>
        <taxon>Micrococcales</taxon>
        <taxon>Intrasporangiaceae</taxon>
        <taxon>Knoellia</taxon>
    </lineage>
</organism>
<comment type="caution">
    <text evidence="1">The sequence shown here is derived from an EMBL/GenBank/DDBJ whole genome shotgun (WGS) entry which is preliminary data.</text>
</comment>
<name>A0A0A0JU80_9MICO</name>
<dbReference type="AlphaFoldDB" id="A0A0A0JU80"/>
<protein>
    <submittedName>
        <fullName evidence="1">Uncharacterized protein</fullName>
    </submittedName>
</protein>
<reference evidence="1 2" key="1">
    <citation type="submission" date="2013-08" db="EMBL/GenBank/DDBJ databases">
        <title>The genome sequence of Knoellia subterranea.</title>
        <authorList>
            <person name="Zhu W."/>
            <person name="Wang G."/>
        </authorList>
    </citation>
    <scope>NUCLEOTIDE SEQUENCE [LARGE SCALE GENOMIC DNA]</scope>
    <source>
        <strain evidence="1 2">KCTC 19937</strain>
    </source>
</reference>
<evidence type="ECO:0000313" key="1">
    <source>
        <dbReference type="EMBL" id="KGN39632.1"/>
    </source>
</evidence>
<dbReference type="Proteomes" id="UP000030011">
    <property type="component" value="Unassembled WGS sequence"/>
</dbReference>
<gene>
    <name evidence="1" type="ORF">N803_03125</name>
</gene>
<sequence>MLTATVTDEPLQTVSRWDPEVLDVLRRMENFQLPQGWPAVRSGRRA</sequence>
<evidence type="ECO:0000313" key="2">
    <source>
        <dbReference type="Proteomes" id="UP000030011"/>
    </source>
</evidence>
<keyword evidence="2" id="KW-1185">Reference proteome</keyword>